<evidence type="ECO:0000256" key="1">
    <source>
        <dbReference type="ARBA" id="ARBA00022679"/>
    </source>
</evidence>
<dbReference type="SUPFAM" id="SSF46785">
    <property type="entry name" value="Winged helix' DNA-binding domain"/>
    <property type="match status" value="1"/>
</dbReference>
<dbReference type="Pfam" id="PF00874">
    <property type="entry name" value="PRD"/>
    <property type="match status" value="2"/>
</dbReference>
<keyword evidence="4" id="KW-0010">Activator</keyword>
<dbReference type="CDD" id="cd00211">
    <property type="entry name" value="PTS_IIA_fru"/>
    <property type="match status" value="1"/>
</dbReference>
<evidence type="ECO:0000259" key="7">
    <source>
        <dbReference type="PROSITE" id="PS51099"/>
    </source>
</evidence>
<evidence type="ECO:0000256" key="5">
    <source>
        <dbReference type="ARBA" id="ARBA00023163"/>
    </source>
</evidence>
<feature type="domain" description="PRD" evidence="8">
    <location>
        <begin position="294"/>
        <end position="401"/>
    </location>
</feature>
<proteinExistence type="predicted"/>
<feature type="domain" description="PTS EIIB type-2" evidence="7">
    <location>
        <begin position="406"/>
        <end position="497"/>
    </location>
</feature>
<evidence type="ECO:0000313" key="10">
    <source>
        <dbReference type="Proteomes" id="UP000030588"/>
    </source>
</evidence>
<keyword evidence="2" id="KW-0677">Repeat</keyword>
<dbReference type="Pfam" id="PF00359">
    <property type="entry name" value="PTS_EIIA_2"/>
    <property type="match status" value="1"/>
</dbReference>
<dbReference type="Gene3D" id="3.40.930.10">
    <property type="entry name" value="Mannitol-specific EII, Chain A"/>
    <property type="match status" value="1"/>
</dbReference>
<sequence length="644" mass="74538">MISNRQKEILQLLIKTSEPVTADWLAKEIGVSDRTIRSEVKALQSECEQFGIAIHSIRGKGYQIKMVDPNKFQAACETIGNDGNESGFDYSDQQSRVVYMIRRFLLEKEFIKLETFEDEMFISKSTVQHDLKMVKEVLEKYQLTLMNRPHYGTKVVGDEYMKRLCLSNYIFRNIDFSASRDGFSLLDEQLYKKIKDIIIMKVNDYKIEISDIALENLATHLTIACKRIEEGFLIGTLEHDFYKTYPFEKLVAHEIVKEVEALTGLHFPDAEIDYIIVHLVGTKLLHQDELTEYGEYDEVSHIVSNMLEKLRLEMNWDFRDDHELIQALTLHIRPAMNRLRYHMNIRNPFLKEIKMKYPVAFEGAAVASTCMEEYLAQEVGEHEIAYIALHIGVALERKSARKQEAKRVLIVCASGVGSAKLLYYRLQRMFGNELDIVDTIHYYKLREFNLSSIDLIISTVPIHEDLGIPVQVVHTFLEEEDIQHINRKLYASTDGSLAAYLDISRVFIHQDFHDKDSVLAFLCDQLLTQGLVPKDYINLVQEREMLAPTCFGNLVAIPHPMTPVTEKTFWTVCTLKRPVIWHERQMVQFVCLLNISKHAKGDLAPMYQHLISIIENQVTVQKIIQTASAEDLIKLFLREEYKKG</sequence>
<dbReference type="PROSITE" id="PS51099">
    <property type="entry name" value="PTS_EIIB_TYPE_2"/>
    <property type="match status" value="1"/>
</dbReference>
<reference evidence="9 10" key="1">
    <citation type="submission" date="2014-10" db="EMBL/GenBank/DDBJ databases">
        <title>Draft genome of phytase producing Bacillus ginsengihumi strain M2.11.</title>
        <authorList>
            <person name="Toymentseva A."/>
            <person name="Boulygina E.A."/>
            <person name="Kazakov S.V."/>
            <person name="Kayumov I."/>
            <person name="Suleimanova A.D."/>
            <person name="Mardanova A.M."/>
            <person name="Maria S.N."/>
            <person name="Sergey M.Y."/>
            <person name="Sharipova M.R."/>
        </authorList>
    </citation>
    <scope>NUCLEOTIDE SEQUENCE [LARGE SCALE GENOMIC DNA]</scope>
    <source>
        <strain evidence="9 10">M2.11</strain>
    </source>
</reference>
<dbReference type="SUPFAM" id="SSF55804">
    <property type="entry name" value="Phoshotransferase/anion transport protein"/>
    <property type="match status" value="1"/>
</dbReference>
<dbReference type="GO" id="GO:0009401">
    <property type="term" value="P:phosphoenolpyruvate-dependent sugar phosphotransferase system"/>
    <property type="evidence" value="ECO:0007669"/>
    <property type="project" value="InterPro"/>
</dbReference>
<feature type="domain" description="PTS EIIA type-2" evidence="6">
    <location>
        <begin position="499"/>
        <end position="639"/>
    </location>
</feature>
<dbReference type="GO" id="GO:0006355">
    <property type="term" value="P:regulation of DNA-templated transcription"/>
    <property type="evidence" value="ECO:0007669"/>
    <property type="project" value="InterPro"/>
</dbReference>
<dbReference type="InterPro" id="IPR007737">
    <property type="entry name" value="Mga_HTH"/>
</dbReference>
<dbReference type="Gene3D" id="1.10.10.10">
    <property type="entry name" value="Winged helix-like DNA-binding domain superfamily/Winged helix DNA-binding domain"/>
    <property type="match status" value="2"/>
</dbReference>
<accession>A0A0A6VFY2</accession>
<dbReference type="PROSITE" id="PS51094">
    <property type="entry name" value="PTS_EIIA_TYPE_2"/>
    <property type="match status" value="1"/>
</dbReference>
<organism evidence="9 10">
    <name type="scientific">Heyndrickxia ginsengihumi</name>
    <dbReference type="NCBI Taxonomy" id="363870"/>
    <lineage>
        <taxon>Bacteria</taxon>
        <taxon>Bacillati</taxon>
        <taxon>Bacillota</taxon>
        <taxon>Bacilli</taxon>
        <taxon>Bacillales</taxon>
        <taxon>Bacillaceae</taxon>
        <taxon>Heyndrickxia</taxon>
    </lineage>
</organism>
<dbReference type="RefSeq" id="WP_035353442.1">
    <property type="nucleotide sequence ID" value="NZ_JAAIWK010000011.1"/>
</dbReference>
<dbReference type="InterPro" id="IPR036388">
    <property type="entry name" value="WH-like_DNA-bd_sf"/>
</dbReference>
<dbReference type="PANTHER" id="PTHR30185:SF13">
    <property type="entry name" value="LICABCH OPERON REGULATOR-RELATED"/>
    <property type="match status" value="1"/>
</dbReference>
<dbReference type="PROSITE" id="PS51372">
    <property type="entry name" value="PRD_2"/>
    <property type="match status" value="2"/>
</dbReference>
<dbReference type="PANTHER" id="PTHR30185">
    <property type="entry name" value="CRYPTIC BETA-GLUCOSIDE BGL OPERON ANTITERMINATOR"/>
    <property type="match status" value="1"/>
</dbReference>
<evidence type="ECO:0000259" key="6">
    <source>
        <dbReference type="PROSITE" id="PS51094"/>
    </source>
</evidence>
<dbReference type="GO" id="GO:0008982">
    <property type="term" value="F:protein-N(PI)-phosphohistidine-sugar phosphotransferase activity"/>
    <property type="evidence" value="ECO:0007669"/>
    <property type="project" value="InterPro"/>
</dbReference>
<dbReference type="CDD" id="cd05568">
    <property type="entry name" value="PTS_IIB_bgl_like"/>
    <property type="match status" value="1"/>
</dbReference>
<evidence type="ECO:0000313" key="9">
    <source>
        <dbReference type="EMBL" id="KHD86318.1"/>
    </source>
</evidence>
<dbReference type="InterPro" id="IPR036390">
    <property type="entry name" value="WH_DNA-bd_sf"/>
</dbReference>
<evidence type="ECO:0000256" key="2">
    <source>
        <dbReference type="ARBA" id="ARBA00022737"/>
    </source>
</evidence>
<dbReference type="Gene3D" id="1.10.1790.10">
    <property type="entry name" value="PRD domain"/>
    <property type="match status" value="2"/>
</dbReference>
<dbReference type="AlphaFoldDB" id="A0A0A6VFY2"/>
<dbReference type="InterPro" id="IPR002178">
    <property type="entry name" value="PTS_EIIA_type-2_dom"/>
</dbReference>
<feature type="domain" description="PRD" evidence="8">
    <location>
        <begin position="185"/>
        <end position="289"/>
    </location>
</feature>
<dbReference type="InterPro" id="IPR013196">
    <property type="entry name" value="HTH_11"/>
</dbReference>
<dbReference type="Pfam" id="PF05043">
    <property type="entry name" value="Mga"/>
    <property type="match status" value="1"/>
</dbReference>
<keyword evidence="1" id="KW-0808">Transferase</keyword>
<dbReference type="InterPro" id="IPR013011">
    <property type="entry name" value="PTS_EIIB_2"/>
</dbReference>
<protein>
    <submittedName>
        <fullName evidence="9">PTS sugar transporter</fullName>
    </submittedName>
</protein>
<dbReference type="InterPro" id="IPR036634">
    <property type="entry name" value="PRD_sf"/>
</dbReference>
<dbReference type="STRING" id="363870.NG54_03975"/>
<dbReference type="InterPro" id="IPR050661">
    <property type="entry name" value="BglG_antiterminators"/>
</dbReference>
<name>A0A0A6VFY2_9BACI</name>
<comment type="caution">
    <text evidence="9">The sequence shown here is derived from an EMBL/GenBank/DDBJ whole genome shotgun (WGS) entry which is preliminary data.</text>
</comment>
<evidence type="ECO:0000256" key="4">
    <source>
        <dbReference type="ARBA" id="ARBA00023159"/>
    </source>
</evidence>
<keyword evidence="5" id="KW-0804">Transcription</keyword>
<dbReference type="InterPro" id="IPR036095">
    <property type="entry name" value="PTS_EIIB-like_sf"/>
</dbReference>
<dbReference type="Proteomes" id="UP000030588">
    <property type="component" value="Unassembled WGS sequence"/>
</dbReference>
<dbReference type="SUPFAM" id="SSF52794">
    <property type="entry name" value="PTS system IIB component-like"/>
    <property type="match status" value="1"/>
</dbReference>
<keyword evidence="3" id="KW-0805">Transcription regulation</keyword>
<evidence type="ECO:0000259" key="8">
    <source>
        <dbReference type="PROSITE" id="PS51372"/>
    </source>
</evidence>
<dbReference type="EMBL" id="JRUN01000007">
    <property type="protein sequence ID" value="KHD86318.1"/>
    <property type="molecule type" value="Genomic_DNA"/>
</dbReference>
<dbReference type="InterPro" id="IPR016152">
    <property type="entry name" value="PTrfase/Anion_transptr"/>
</dbReference>
<dbReference type="Pfam" id="PF08279">
    <property type="entry name" value="HTH_11"/>
    <property type="match status" value="1"/>
</dbReference>
<dbReference type="SUPFAM" id="SSF63520">
    <property type="entry name" value="PTS-regulatory domain, PRD"/>
    <property type="match status" value="2"/>
</dbReference>
<dbReference type="InterPro" id="IPR011608">
    <property type="entry name" value="PRD"/>
</dbReference>
<keyword evidence="9" id="KW-0762">Sugar transport</keyword>
<evidence type="ECO:0000256" key="3">
    <source>
        <dbReference type="ARBA" id="ARBA00023015"/>
    </source>
</evidence>
<dbReference type="Gene3D" id="3.40.50.2300">
    <property type="match status" value="1"/>
</dbReference>
<gene>
    <name evidence="9" type="ORF">NG54_03975</name>
</gene>
<keyword evidence="9" id="KW-0813">Transport</keyword>